<proteinExistence type="predicted"/>
<organism evidence="2 3">
    <name type="scientific">Flavobacterium humi</name>
    <dbReference type="NCBI Taxonomy" id="2562683"/>
    <lineage>
        <taxon>Bacteria</taxon>
        <taxon>Pseudomonadati</taxon>
        <taxon>Bacteroidota</taxon>
        <taxon>Flavobacteriia</taxon>
        <taxon>Flavobacteriales</taxon>
        <taxon>Flavobacteriaceae</taxon>
        <taxon>Flavobacterium</taxon>
    </lineage>
</organism>
<dbReference type="PROSITE" id="PS51257">
    <property type="entry name" value="PROKAR_LIPOPROTEIN"/>
    <property type="match status" value="1"/>
</dbReference>
<keyword evidence="1" id="KW-0732">Signal</keyword>
<evidence type="ECO:0008006" key="4">
    <source>
        <dbReference type="Google" id="ProtNLM"/>
    </source>
</evidence>
<dbReference type="Proteomes" id="UP000297407">
    <property type="component" value="Unassembled WGS sequence"/>
</dbReference>
<feature type="chain" id="PRO_5021437039" description="DUF4595 domain-containing protein" evidence="1">
    <location>
        <begin position="26"/>
        <end position="285"/>
    </location>
</feature>
<feature type="signal peptide" evidence="1">
    <location>
        <begin position="1"/>
        <end position="25"/>
    </location>
</feature>
<reference evidence="2 3" key="1">
    <citation type="submission" date="2019-04" db="EMBL/GenBank/DDBJ databases">
        <title>Flavobacterium sp. strain DS2-A Genome sequencing and assembly.</title>
        <authorList>
            <person name="Kim I."/>
        </authorList>
    </citation>
    <scope>NUCLEOTIDE SEQUENCE [LARGE SCALE GENOMIC DNA]</scope>
    <source>
        <strain evidence="2 3">DS2-A</strain>
    </source>
</reference>
<sequence>MMKKRHKPAFFLLAFSLLISCTDQTDEIQSENNENPMSLNKIVSNYYTNGVLYSRNVKHYTNNEVVADTTLTPPTQWMYRSVILTSGLTKTYNTYDTNGDLTESREKTYDSSGRLTGRRDIMPPSALTFSYTYNQDNTITSSYYNSLDQQTTVFRTYYKNNDGIIYKEFDHLNNETCTMAYEGQKPISMTYLNANITYAFNYFPNPKPSGTLKSANQLNNEAVLGNSLLKLAENGNYYYRGFNNSNSINCLFDSNNYLTSKKYTSVNTNVTPNTTNVLDILYYYN</sequence>
<accession>A0A4Z0L5H6</accession>
<comment type="caution">
    <text evidence="2">The sequence shown here is derived from an EMBL/GenBank/DDBJ whole genome shotgun (WGS) entry which is preliminary data.</text>
</comment>
<protein>
    <recommendedName>
        <fullName evidence="4">DUF4595 domain-containing protein</fullName>
    </recommendedName>
</protein>
<evidence type="ECO:0000256" key="1">
    <source>
        <dbReference type="SAM" id="SignalP"/>
    </source>
</evidence>
<dbReference type="RefSeq" id="WP_136937712.1">
    <property type="nucleotide sequence ID" value="NZ_SRLH01000008.1"/>
</dbReference>
<keyword evidence="3" id="KW-1185">Reference proteome</keyword>
<name>A0A4Z0L5H6_9FLAO</name>
<dbReference type="AlphaFoldDB" id="A0A4Z0L5H6"/>
<dbReference type="OrthoDB" id="1202622at2"/>
<evidence type="ECO:0000313" key="2">
    <source>
        <dbReference type="EMBL" id="TGD56958.1"/>
    </source>
</evidence>
<gene>
    <name evidence="2" type="ORF">E4635_14290</name>
</gene>
<evidence type="ECO:0000313" key="3">
    <source>
        <dbReference type="Proteomes" id="UP000297407"/>
    </source>
</evidence>
<dbReference type="EMBL" id="SRLH01000008">
    <property type="protein sequence ID" value="TGD56958.1"/>
    <property type="molecule type" value="Genomic_DNA"/>
</dbReference>